<organism evidence="1 2">
    <name type="scientific">Zoarces viviparus</name>
    <name type="common">Viviparous eelpout</name>
    <name type="synonym">Blennius viviparus</name>
    <dbReference type="NCBI Taxonomy" id="48416"/>
    <lineage>
        <taxon>Eukaryota</taxon>
        <taxon>Metazoa</taxon>
        <taxon>Chordata</taxon>
        <taxon>Craniata</taxon>
        <taxon>Vertebrata</taxon>
        <taxon>Euteleostomi</taxon>
        <taxon>Actinopterygii</taxon>
        <taxon>Neopterygii</taxon>
        <taxon>Teleostei</taxon>
        <taxon>Neoteleostei</taxon>
        <taxon>Acanthomorphata</taxon>
        <taxon>Eupercaria</taxon>
        <taxon>Perciformes</taxon>
        <taxon>Cottioidei</taxon>
        <taxon>Zoarcales</taxon>
        <taxon>Zoarcidae</taxon>
        <taxon>Zoarcinae</taxon>
        <taxon>Zoarces</taxon>
    </lineage>
</organism>
<proteinExistence type="predicted"/>
<accession>A0AAW1FK58</accession>
<name>A0AAW1FK58_ZOAVI</name>
<protein>
    <submittedName>
        <fullName evidence="1">Uncharacterized protein</fullName>
    </submittedName>
</protein>
<dbReference type="EMBL" id="JBCEZU010000056">
    <property type="protein sequence ID" value="KAK9534686.1"/>
    <property type="molecule type" value="Genomic_DNA"/>
</dbReference>
<evidence type="ECO:0000313" key="2">
    <source>
        <dbReference type="Proteomes" id="UP001488805"/>
    </source>
</evidence>
<reference evidence="1 2" key="1">
    <citation type="journal article" date="2024" name="Genome Biol. Evol.">
        <title>Chromosome-level genome assembly of the viviparous eelpout Zoarces viviparus.</title>
        <authorList>
            <person name="Fuhrmann N."/>
            <person name="Brasseur M.V."/>
            <person name="Bakowski C.E."/>
            <person name="Podsiadlowski L."/>
            <person name="Prost S."/>
            <person name="Krehenwinkel H."/>
            <person name="Mayer C."/>
        </authorList>
    </citation>
    <scope>NUCLEOTIDE SEQUENCE [LARGE SCALE GENOMIC DNA]</scope>
    <source>
        <strain evidence="1">NO-MEL_2022_Ind0_liver</strain>
    </source>
</reference>
<dbReference type="AlphaFoldDB" id="A0AAW1FK58"/>
<comment type="caution">
    <text evidence="1">The sequence shown here is derived from an EMBL/GenBank/DDBJ whole genome shotgun (WGS) entry which is preliminary data.</text>
</comment>
<sequence length="84" mass="9255">MGWVSGDRSITGRKRCLSASLGLQQLQRPRTSRIRCTLAEEITEDLDDNGRPQSEAIRSVSPGPRDLCCTAKIQSTVQSINLPK</sequence>
<keyword evidence="2" id="KW-1185">Reference proteome</keyword>
<dbReference type="Proteomes" id="UP001488805">
    <property type="component" value="Unassembled WGS sequence"/>
</dbReference>
<evidence type="ECO:0000313" key="1">
    <source>
        <dbReference type="EMBL" id="KAK9534686.1"/>
    </source>
</evidence>
<gene>
    <name evidence="1" type="ORF">VZT92_007116</name>
</gene>